<dbReference type="EMBL" id="JADGKB010000072">
    <property type="protein sequence ID" value="KAJ3255102.1"/>
    <property type="molecule type" value="Genomic_DNA"/>
</dbReference>
<evidence type="ECO:0000256" key="5">
    <source>
        <dbReference type="ARBA" id="ARBA00022729"/>
    </source>
</evidence>
<keyword evidence="5 11" id="KW-0732">Signal</keyword>
<comment type="similarity">
    <text evidence="2">Belongs to the EMC1 family.</text>
</comment>
<protein>
    <recommendedName>
        <fullName evidence="3">ER membrane protein complex subunit 1</fullName>
    </recommendedName>
</protein>
<evidence type="ECO:0000256" key="2">
    <source>
        <dbReference type="ARBA" id="ARBA00007904"/>
    </source>
</evidence>
<evidence type="ECO:0000256" key="11">
    <source>
        <dbReference type="SAM" id="SignalP"/>
    </source>
</evidence>
<evidence type="ECO:0000256" key="3">
    <source>
        <dbReference type="ARBA" id="ARBA00020824"/>
    </source>
</evidence>
<keyword evidence="9" id="KW-0325">Glycoprotein</keyword>
<dbReference type="InterPro" id="IPR011678">
    <property type="entry name" value="EMC1_C"/>
</dbReference>
<dbReference type="Pfam" id="PF07774">
    <property type="entry name" value="EMC1_C"/>
    <property type="match status" value="1"/>
</dbReference>
<accession>A0AAD5UDI3</accession>
<evidence type="ECO:0000256" key="9">
    <source>
        <dbReference type="ARBA" id="ARBA00023180"/>
    </source>
</evidence>
<evidence type="ECO:0000259" key="12">
    <source>
        <dbReference type="Pfam" id="PF07774"/>
    </source>
</evidence>
<comment type="subcellular location">
    <subcellularLocation>
        <location evidence="1">Endoplasmic reticulum membrane</location>
        <topology evidence="1">Single-pass type I membrane protein</topology>
    </subcellularLocation>
</comment>
<evidence type="ECO:0000313" key="14">
    <source>
        <dbReference type="Proteomes" id="UP001210925"/>
    </source>
</evidence>
<evidence type="ECO:0000256" key="4">
    <source>
        <dbReference type="ARBA" id="ARBA00022692"/>
    </source>
</evidence>
<keyword evidence="4 10" id="KW-0812">Transmembrane</keyword>
<keyword evidence="8 10" id="KW-0472">Membrane</keyword>
<keyword evidence="7 10" id="KW-1133">Transmembrane helix</keyword>
<evidence type="ECO:0000256" key="8">
    <source>
        <dbReference type="ARBA" id="ARBA00023136"/>
    </source>
</evidence>
<comment type="caution">
    <text evidence="13">The sequence shown here is derived from an EMBL/GenBank/DDBJ whole genome shotgun (WGS) entry which is preliminary data.</text>
</comment>
<sequence length="826" mass="93610">MNLFLLITSIFCLYEKDAGVLDWHQKHIGTPVSINHFHQSTIISTDKNIIASLNQNEILERIQLASNIIKTITNVLVYTLTDSAFYIHDQDLFLINEIPVKANDFIVEGDSVYLYNSNTVYKIKEGAFEYTIPLDFKCLGLVFRDGLFVYGKNTELVVGKVAHGNIFVYIGKIEKTEFPGTSVHDLVSIHTKESDYLIWRDKEVKVTRLGDNIVTELSKILPGYENYTPVQIPQGSRFALEKGTKSVIVTIDDDFKAHIVQKHSSNLKKYTFSKYGKEEIISIIHQQGNQIIVESDQEHKFEIDSSKYGQIEKVWTEHKHTREGYSPRLFATTTDGSLHYFEKNVKWTLEESLAYSVDALMVDLPVDNHSKEIELPTNKSIIENYVARITRHLSMKSFETIGDVNGFKKVAVFVTKKHKIYGIDTTTGAILWQEFVDFTPQKIYLGRDYRVGSPPVVSIIGKKEKITITPNTKATRDEFSKVAGSIYFFNQEGNRLTGYIGGEELESTFSSVKTWSFSLSPPEKIVRIAKADFNTVASLGRVLGDRSVLYKYLNPNLVAILTLSETKSESATSLYLLDSVSGTLHHKVTSYGTGNLEDDMHLLFCENFVIYTYWNYGPSKVKNATLAVNSQHYEIAVLELYESSNSNNRVESSVFSSFHNTTFDYIAQTFISAHAISSIGVTRTLAGITSREIIFGLKQGMLLGASRKILDPRRPRHNPTSYDKEEQLYPYHPIVGNNPKDALSYNLQVLNPTTIISKETLLESTSLVLSYGTDLFLTRRMPSKMFDQLKDDFSYFQLILSILALVGGIIAARYYSEKKIIREAWS</sequence>
<feature type="chain" id="PRO_5041990534" description="ER membrane protein complex subunit 1" evidence="11">
    <location>
        <begin position="19"/>
        <end position="826"/>
    </location>
</feature>
<dbReference type="GO" id="GO:0034975">
    <property type="term" value="P:protein folding in endoplasmic reticulum"/>
    <property type="evidence" value="ECO:0007669"/>
    <property type="project" value="TreeGrafter"/>
</dbReference>
<dbReference type="InterPro" id="IPR026895">
    <property type="entry name" value="EMC1"/>
</dbReference>
<dbReference type="Proteomes" id="UP001210925">
    <property type="component" value="Unassembled WGS sequence"/>
</dbReference>
<name>A0AAD5UDI3_9FUNG</name>
<evidence type="ECO:0000256" key="6">
    <source>
        <dbReference type="ARBA" id="ARBA00022824"/>
    </source>
</evidence>
<keyword evidence="14" id="KW-1185">Reference proteome</keyword>
<feature type="domain" description="ER membrane protein complex subunit 1 C-terminal" evidence="12">
    <location>
        <begin position="605"/>
        <end position="825"/>
    </location>
</feature>
<proteinExistence type="inferred from homology"/>
<evidence type="ECO:0000256" key="7">
    <source>
        <dbReference type="ARBA" id="ARBA00022989"/>
    </source>
</evidence>
<evidence type="ECO:0000313" key="13">
    <source>
        <dbReference type="EMBL" id="KAJ3255102.1"/>
    </source>
</evidence>
<dbReference type="AlphaFoldDB" id="A0AAD5UDI3"/>
<evidence type="ECO:0000256" key="1">
    <source>
        <dbReference type="ARBA" id="ARBA00004115"/>
    </source>
</evidence>
<dbReference type="PANTHER" id="PTHR21573:SF0">
    <property type="entry name" value="ER MEMBRANE PROTEIN COMPLEX SUBUNIT 1"/>
    <property type="match status" value="1"/>
</dbReference>
<keyword evidence="6" id="KW-0256">Endoplasmic reticulum</keyword>
<dbReference type="PANTHER" id="PTHR21573">
    <property type="entry name" value="ER MEMBRANE PROTEIN COMPLEX SUBUNIT 1"/>
    <property type="match status" value="1"/>
</dbReference>
<organism evidence="13 14">
    <name type="scientific">Boothiomyces macroporosus</name>
    <dbReference type="NCBI Taxonomy" id="261099"/>
    <lineage>
        <taxon>Eukaryota</taxon>
        <taxon>Fungi</taxon>
        <taxon>Fungi incertae sedis</taxon>
        <taxon>Chytridiomycota</taxon>
        <taxon>Chytridiomycota incertae sedis</taxon>
        <taxon>Chytridiomycetes</taxon>
        <taxon>Rhizophydiales</taxon>
        <taxon>Terramycetaceae</taxon>
        <taxon>Boothiomyces</taxon>
    </lineage>
</organism>
<reference evidence="13" key="1">
    <citation type="submission" date="2020-05" db="EMBL/GenBank/DDBJ databases">
        <title>Phylogenomic resolution of chytrid fungi.</title>
        <authorList>
            <person name="Stajich J.E."/>
            <person name="Amses K."/>
            <person name="Simmons R."/>
            <person name="Seto K."/>
            <person name="Myers J."/>
            <person name="Bonds A."/>
            <person name="Quandt C.A."/>
            <person name="Barry K."/>
            <person name="Liu P."/>
            <person name="Grigoriev I."/>
            <person name="Longcore J.E."/>
            <person name="James T.Y."/>
        </authorList>
    </citation>
    <scope>NUCLEOTIDE SEQUENCE</scope>
    <source>
        <strain evidence="13">PLAUS21</strain>
    </source>
</reference>
<feature type="signal peptide" evidence="11">
    <location>
        <begin position="1"/>
        <end position="18"/>
    </location>
</feature>
<dbReference type="GO" id="GO:0072546">
    <property type="term" value="C:EMC complex"/>
    <property type="evidence" value="ECO:0007669"/>
    <property type="project" value="InterPro"/>
</dbReference>
<feature type="transmembrane region" description="Helical" evidence="10">
    <location>
        <begin position="795"/>
        <end position="815"/>
    </location>
</feature>
<gene>
    <name evidence="13" type="ORF">HK103_006645</name>
</gene>
<evidence type="ECO:0000256" key="10">
    <source>
        <dbReference type="SAM" id="Phobius"/>
    </source>
</evidence>